<dbReference type="PANTHER" id="PTHR11680">
    <property type="entry name" value="SERINE HYDROXYMETHYLTRANSFERASE"/>
    <property type="match status" value="1"/>
</dbReference>
<keyword evidence="5" id="KW-1185">Reference proteome</keyword>
<dbReference type="InterPro" id="IPR049943">
    <property type="entry name" value="Ser_HO-MeTrfase-like"/>
</dbReference>
<gene>
    <name evidence="4" type="ORF">EG68_03306</name>
</gene>
<dbReference type="InterPro" id="IPR039429">
    <property type="entry name" value="SHMT-like_dom"/>
</dbReference>
<reference evidence="4" key="1">
    <citation type="submission" date="2019-07" db="EMBL/GenBank/DDBJ databases">
        <title>Annotation for the trematode Paragonimus miyazaki's.</title>
        <authorList>
            <person name="Choi Y.-J."/>
        </authorList>
    </citation>
    <scope>NUCLEOTIDE SEQUENCE</scope>
    <source>
        <strain evidence="4">Japan</strain>
    </source>
</reference>
<evidence type="ECO:0000313" key="5">
    <source>
        <dbReference type="Proteomes" id="UP000822476"/>
    </source>
</evidence>
<dbReference type="GO" id="GO:0030170">
    <property type="term" value="F:pyridoxal phosphate binding"/>
    <property type="evidence" value="ECO:0007669"/>
    <property type="project" value="TreeGrafter"/>
</dbReference>
<dbReference type="SUPFAM" id="SSF53383">
    <property type="entry name" value="PLP-dependent transferases"/>
    <property type="match status" value="1"/>
</dbReference>
<accession>A0A8S9Z8A5</accession>
<comment type="cofactor">
    <cofactor evidence="1">
        <name>pyridoxal 5'-phosphate</name>
        <dbReference type="ChEBI" id="CHEBI:597326"/>
    </cofactor>
</comment>
<dbReference type="InterPro" id="IPR015422">
    <property type="entry name" value="PyrdxlP-dep_Trfase_small"/>
</dbReference>
<dbReference type="PANTHER" id="PTHR11680:SF28">
    <property type="entry name" value="SERINE HYDROXYMETHYLTRANSFERASE, MITOCHONDRIAL"/>
    <property type="match status" value="1"/>
</dbReference>
<evidence type="ECO:0000256" key="2">
    <source>
        <dbReference type="ARBA" id="ARBA00022898"/>
    </source>
</evidence>
<evidence type="ECO:0000259" key="3">
    <source>
        <dbReference type="Pfam" id="PF00464"/>
    </source>
</evidence>
<name>A0A8S9Z8A5_9TREM</name>
<dbReference type="GO" id="GO:0004372">
    <property type="term" value="F:glycine hydroxymethyltransferase activity"/>
    <property type="evidence" value="ECO:0007669"/>
    <property type="project" value="TreeGrafter"/>
</dbReference>
<dbReference type="EMBL" id="JTDE01001243">
    <property type="protein sequence ID" value="KAF7259347.1"/>
    <property type="molecule type" value="Genomic_DNA"/>
</dbReference>
<dbReference type="Proteomes" id="UP000822476">
    <property type="component" value="Unassembled WGS sequence"/>
</dbReference>
<organism evidence="4 5">
    <name type="scientific">Paragonimus skrjabini miyazakii</name>
    <dbReference type="NCBI Taxonomy" id="59628"/>
    <lineage>
        <taxon>Eukaryota</taxon>
        <taxon>Metazoa</taxon>
        <taxon>Spiralia</taxon>
        <taxon>Lophotrochozoa</taxon>
        <taxon>Platyhelminthes</taxon>
        <taxon>Trematoda</taxon>
        <taxon>Digenea</taxon>
        <taxon>Plagiorchiida</taxon>
        <taxon>Troglotremata</taxon>
        <taxon>Troglotrematidae</taxon>
        <taxon>Paragonimus</taxon>
    </lineage>
</organism>
<proteinExistence type="predicted"/>
<dbReference type="GO" id="GO:0046653">
    <property type="term" value="P:tetrahydrofolate metabolic process"/>
    <property type="evidence" value="ECO:0007669"/>
    <property type="project" value="TreeGrafter"/>
</dbReference>
<evidence type="ECO:0000313" key="4">
    <source>
        <dbReference type="EMBL" id="KAF7259347.1"/>
    </source>
</evidence>
<dbReference type="GO" id="GO:0005739">
    <property type="term" value="C:mitochondrion"/>
    <property type="evidence" value="ECO:0007669"/>
    <property type="project" value="TreeGrafter"/>
</dbReference>
<protein>
    <recommendedName>
        <fullName evidence="3">Serine hydroxymethyltransferase-like domain-containing protein</fullName>
    </recommendedName>
</protein>
<keyword evidence="2" id="KW-0663">Pyridoxal phosphate</keyword>
<comment type="caution">
    <text evidence="4">The sequence shown here is derived from an EMBL/GenBank/DDBJ whole genome shotgun (WGS) entry which is preliminary data.</text>
</comment>
<evidence type="ECO:0000256" key="1">
    <source>
        <dbReference type="ARBA" id="ARBA00001933"/>
    </source>
</evidence>
<dbReference type="AlphaFoldDB" id="A0A8S9Z8A5"/>
<dbReference type="InterPro" id="IPR015424">
    <property type="entry name" value="PyrdxlP-dep_Trfase"/>
</dbReference>
<dbReference type="GO" id="GO:0019264">
    <property type="term" value="P:glycine biosynthetic process from serine"/>
    <property type="evidence" value="ECO:0007669"/>
    <property type="project" value="TreeGrafter"/>
</dbReference>
<sequence length="102" mass="10569">MPSLTEQHSKRTSGVIYGAFGEALSSYGICLVSGGTDVHFVLVDLARSSGKPGLGRGDGARVHLAADLAGITLNKNTAVGDKSAQQPSGLRLGTWKVRLTSM</sequence>
<feature type="domain" description="Serine hydroxymethyltransferase-like" evidence="3">
    <location>
        <begin position="19"/>
        <end position="95"/>
    </location>
</feature>
<dbReference type="Gene3D" id="3.90.1150.10">
    <property type="entry name" value="Aspartate Aminotransferase, domain 1"/>
    <property type="match status" value="1"/>
</dbReference>
<dbReference type="Pfam" id="PF00464">
    <property type="entry name" value="SHMT"/>
    <property type="match status" value="1"/>
</dbReference>
<dbReference type="OrthoDB" id="10265628at2759"/>